<dbReference type="EMBL" id="MSIE01000111">
    <property type="protein sequence ID" value="OLF06920.1"/>
    <property type="molecule type" value="Genomic_DNA"/>
</dbReference>
<dbReference type="Proteomes" id="UP000185596">
    <property type="component" value="Unassembled WGS sequence"/>
</dbReference>
<dbReference type="AlphaFoldDB" id="A0A1Q8BXT4"/>
<keyword evidence="4" id="KW-1185">Reference proteome</keyword>
<keyword evidence="1" id="KW-0663">Pyridoxal phosphate</keyword>
<dbReference type="InterPro" id="IPR050478">
    <property type="entry name" value="Ethylene_sulfur-biosynth"/>
</dbReference>
<dbReference type="InterPro" id="IPR015424">
    <property type="entry name" value="PyrdxlP-dep_Trfase"/>
</dbReference>
<dbReference type="Pfam" id="PF00155">
    <property type="entry name" value="Aminotran_1_2"/>
    <property type="match status" value="1"/>
</dbReference>
<dbReference type="PANTHER" id="PTHR43795:SF20">
    <property type="entry name" value="TRYPTOPHAN AMINOTRANSFERASE-RELATED PROTEIN 3"/>
    <property type="match status" value="1"/>
</dbReference>
<dbReference type="GO" id="GO:0008483">
    <property type="term" value="F:transaminase activity"/>
    <property type="evidence" value="ECO:0007669"/>
    <property type="project" value="TreeGrafter"/>
</dbReference>
<evidence type="ECO:0000256" key="1">
    <source>
        <dbReference type="ARBA" id="ARBA00022898"/>
    </source>
</evidence>
<organism evidence="3 4">
    <name type="scientific">Actinophytocola xanthii</name>
    <dbReference type="NCBI Taxonomy" id="1912961"/>
    <lineage>
        <taxon>Bacteria</taxon>
        <taxon>Bacillati</taxon>
        <taxon>Actinomycetota</taxon>
        <taxon>Actinomycetes</taxon>
        <taxon>Pseudonocardiales</taxon>
        <taxon>Pseudonocardiaceae</taxon>
    </lineage>
</organism>
<gene>
    <name evidence="3" type="ORF">BU204_35995</name>
</gene>
<accession>A0A1Q8BXT4</accession>
<evidence type="ECO:0000313" key="4">
    <source>
        <dbReference type="Proteomes" id="UP000185596"/>
    </source>
</evidence>
<dbReference type="Gene3D" id="3.40.640.10">
    <property type="entry name" value="Type I PLP-dependent aspartate aminotransferase-like (Major domain)"/>
    <property type="match status" value="1"/>
</dbReference>
<feature type="domain" description="Aminotransferase class I/classII large" evidence="2">
    <location>
        <begin position="258"/>
        <end position="464"/>
    </location>
</feature>
<dbReference type="Gene3D" id="3.90.1150.10">
    <property type="entry name" value="Aspartate Aminotransferase, domain 1"/>
    <property type="match status" value="1"/>
</dbReference>
<dbReference type="GO" id="GO:0006520">
    <property type="term" value="P:amino acid metabolic process"/>
    <property type="evidence" value="ECO:0007669"/>
    <property type="project" value="TreeGrafter"/>
</dbReference>
<dbReference type="SUPFAM" id="SSF53383">
    <property type="entry name" value="PLP-dependent transferases"/>
    <property type="match status" value="1"/>
</dbReference>
<sequence>MAVHPLVEPAEARPVDPVITTKAGIGMPRDPVGAADLFMLPQERFDDLYTAVYALIDDAKAEYHVVKLYKGSHASPNPHKSVTDFGAWFFERRRGLLGYACDKNRPATLQYALEDLAEFDRVHKPRISTVEAFTILARSRDQPNEAFEDYLNYVADRTHQFGWYRGGSSGFDDEARAFTCAHFRQLGISCDIDDVMIFAGGAKGVFLACCAAFMSHRMFEELHHRGGVVLAPSGYYQSLRLLPPIFGGTLHVEDDLTGETVDEWLTDTEDLPGRVVYVPLVNNLDGRVLSRERAEDIASAIVNHNLDHPHNPAYVIGDDVYVGSYMHDDLDATPIGAIPELALWCVSVVTPSKTFTLPTGRVAFATSRNPAVRKAIAHYRTVFSHGRVPQSSELISAAAISLTPESWIDRWNNWNREHLGYFAREVNNLNAVLGREVFRIEQPEGGWYAPVRVARDLFGERVRSSVDAHAVLLYYGGDDRESGVAMLPGELFGRGCDNGWYTLRANLAVDTGTIARTVRRLHDAASAMLGTSRDHVIGHALSRARRVVPDLDRTIANRRY</sequence>
<dbReference type="OrthoDB" id="3655323at2"/>
<proteinExistence type="predicted"/>
<dbReference type="InterPro" id="IPR015421">
    <property type="entry name" value="PyrdxlP-dep_Trfase_major"/>
</dbReference>
<name>A0A1Q8BXT4_9PSEU</name>
<evidence type="ECO:0000259" key="2">
    <source>
        <dbReference type="Pfam" id="PF00155"/>
    </source>
</evidence>
<dbReference type="InterPro" id="IPR004839">
    <property type="entry name" value="Aminotransferase_I/II_large"/>
</dbReference>
<dbReference type="InterPro" id="IPR015422">
    <property type="entry name" value="PyrdxlP-dep_Trfase_small"/>
</dbReference>
<evidence type="ECO:0000313" key="3">
    <source>
        <dbReference type="EMBL" id="OLF06920.1"/>
    </source>
</evidence>
<dbReference type="GO" id="GO:0030170">
    <property type="term" value="F:pyridoxal phosphate binding"/>
    <property type="evidence" value="ECO:0007669"/>
    <property type="project" value="InterPro"/>
</dbReference>
<reference evidence="3 4" key="1">
    <citation type="submission" date="2016-12" db="EMBL/GenBank/DDBJ databases">
        <title>The draft genome sequence of Actinophytocola sp. 11-183.</title>
        <authorList>
            <person name="Wang W."/>
            <person name="Yuan L."/>
        </authorList>
    </citation>
    <scope>NUCLEOTIDE SEQUENCE [LARGE SCALE GENOMIC DNA]</scope>
    <source>
        <strain evidence="3 4">11-183</strain>
    </source>
</reference>
<dbReference type="PANTHER" id="PTHR43795">
    <property type="entry name" value="BIFUNCTIONAL ASPARTATE AMINOTRANSFERASE AND GLUTAMATE/ASPARTATE-PREPHENATE AMINOTRANSFERASE-RELATED"/>
    <property type="match status" value="1"/>
</dbReference>
<protein>
    <recommendedName>
        <fullName evidence="2">Aminotransferase class I/classII large domain-containing protein</fullName>
    </recommendedName>
</protein>
<dbReference type="STRING" id="1912961.BU204_35995"/>
<comment type="caution">
    <text evidence="3">The sequence shown here is derived from an EMBL/GenBank/DDBJ whole genome shotgun (WGS) entry which is preliminary data.</text>
</comment>
<dbReference type="RefSeq" id="WP_075130275.1">
    <property type="nucleotide sequence ID" value="NZ_MSIE01000111.1"/>
</dbReference>